<dbReference type="GO" id="GO:0005886">
    <property type="term" value="C:plasma membrane"/>
    <property type="evidence" value="ECO:0007669"/>
    <property type="project" value="TreeGrafter"/>
</dbReference>
<dbReference type="RefSeq" id="WP_190462000.1">
    <property type="nucleotide sequence ID" value="NZ_JACJPW010000005.1"/>
</dbReference>
<reference evidence="13" key="1">
    <citation type="journal article" date="2015" name="ISME J.">
        <title>Draft Genome Sequence of Streptomyces incarnatus NRRL8089, which Produces the Nucleoside Antibiotic Sinefungin.</title>
        <authorList>
            <person name="Oshima K."/>
            <person name="Hattori M."/>
            <person name="Shimizu H."/>
            <person name="Fukuda K."/>
            <person name="Nemoto M."/>
            <person name="Inagaki K."/>
            <person name="Tamura T."/>
        </authorList>
    </citation>
    <scope>NUCLEOTIDE SEQUENCE</scope>
    <source>
        <strain evidence="13">FACHB-1375</strain>
    </source>
</reference>
<dbReference type="InterPro" id="IPR035965">
    <property type="entry name" value="PAS-like_dom_sf"/>
</dbReference>
<dbReference type="Pfam" id="PF13426">
    <property type="entry name" value="PAS_9"/>
    <property type="match status" value="1"/>
</dbReference>
<dbReference type="Pfam" id="PF01590">
    <property type="entry name" value="GAF"/>
    <property type="match status" value="2"/>
</dbReference>
<dbReference type="GO" id="GO:0000155">
    <property type="term" value="F:phosphorelay sensor kinase activity"/>
    <property type="evidence" value="ECO:0007669"/>
    <property type="project" value="InterPro"/>
</dbReference>
<dbReference type="SUPFAM" id="SSF47384">
    <property type="entry name" value="Homodimeric domain of signal transducing histidine kinase"/>
    <property type="match status" value="1"/>
</dbReference>
<reference evidence="13" key="2">
    <citation type="submission" date="2020-08" db="EMBL/GenBank/DDBJ databases">
        <authorList>
            <person name="Chen M."/>
            <person name="Teng W."/>
            <person name="Zhao L."/>
            <person name="Hu C."/>
            <person name="Zhou Y."/>
            <person name="Han B."/>
            <person name="Song L."/>
            <person name="Shu W."/>
        </authorList>
    </citation>
    <scope>NUCLEOTIDE SEQUENCE</scope>
    <source>
        <strain evidence="13">FACHB-1375</strain>
    </source>
</reference>
<dbReference type="SMART" id="SM00387">
    <property type="entry name" value="HATPase_c"/>
    <property type="match status" value="1"/>
</dbReference>
<dbReference type="InterPro" id="IPR003661">
    <property type="entry name" value="HisK_dim/P_dom"/>
</dbReference>
<feature type="domain" description="PAS" evidence="11">
    <location>
        <begin position="306"/>
        <end position="380"/>
    </location>
</feature>
<evidence type="ECO:0000256" key="6">
    <source>
        <dbReference type="ARBA" id="ARBA00022777"/>
    </source>
</evidence>
<evidence type="ECO:0000313" key="14">
    <source>
        <dbReference type="Proteomes" id="UP000641646"/>
    </source>
</evidence>
<proteinExistence type="inferred from homology"/>
<dbReference type="CDD" id="cd00130">
    <property type="entry name" value="PAS"/>
    <property type="match status" value="1"/>
</dbReference>
<dbReference type="PANTHER" id="PTHR43047:SF63">
    <property type="entry name" value="HISTIDINE KINASE"/>
    <property type="match status" value="1"/>
</dbReference>
<dbReference type="InterPro" id="IPR000700">
    <property type="entry name" value="PAS-assoc_C"/>
</dbReference>
<dbReference type="PROSITE" id="PS50113">
    <property type="entry name" value="PAC"/>
    <property type="match status" value="1"/>
</dbReference>
<dbReference type="InterPro" id="IPR029016">
    <property type="entry name" value="GAF-like_dom_sf"/>
</dbReference>
<dbReference type="Gene3D" id="3.30.450.40">
    <property type="match status" value="2"/>
</dbReference>
<dbReference type="SUPFAM" id="SSF55781">
    <property type="entry name" value="GAF domain-like"/>
    <property type="match status" value="2"/>
</dbReference>
<protein>
    <recommendedName>
        <fullName evidence="8">Circadian input-output histidine kinase CikA</fullName>
        <ecNumber evidence="3">2.7.13.3</ecNumber>
    </recommendedName>
</protein>
<dbReference type="InterPro" id="IPR005467">
    <property type="entry name" value="His_kinase_dom"/>
</dbReference>
<dbReference type="PANTHER" id="PTHR43047">
    <property type="entry name" value="TWO-COMPONENT HISTIDINE PROTEIN KINASE"/>
    <property type="match status" value="1"/>
</dbReference>
<dbReference type="PRINTS" id="PR00344">
    <property type="entry name" value="BCTRLSENSOR"/>
</dbReference>
<dbReference type="InterPro" id="IPR016132">
    <property type="entry name" value="Phyto_chromo_attachment"/>
</dbReference>
<feature type="domain" description="Histidine kinase" evidence="10">
    <location>
        <begin position="849"/>
        <end position="1075"/>
    </location>
</feature>
<name>A0A926VA66_9CYAN</name>
<dbReference type="PROSITE" id="PS50109">
    <property type="entry name" value="HIS_KIN"/>
    <property type="match status" value="1"/>
</dbReference>
<evidence type="ECO:0000259" key="11">
    <source>
        <dbReference type="PROSITE" id="PS50112"/>
    </source>
</evidence>
<dbReference type="CDD" id="cd16922">
    <property type="entry name" value="HATPase_EvgS-ArcB-TorS-like"/>
    <property type="match status" value="1"/>
</dbReference>
<dbReference type="GO" id="GO:0009927">
    <property type="term" value="F:histidine phosphotransfer kinase activity"/>
    <property type="evidence" value="ECO:0007669"/>
    <property type="project" value="TreeGrafter"/>
</dbReference>
<dbReference type="SMART" id="SM00065">
    <property type="entry name" value="GAF"/>
    <property type="match status" value="2"/>
</dbReference>
<dbReference type="Pfam" id="PF02518">
    <property type="entry name" value="HATPase_c"/>
    <property type="match status" value="1"/>
</dbReference>
<evidence type="ECO:0000256" key="7">
    <source>
        <dbReference type="ARBA" id="ARBA00023012"/>
    </source>
</evidence>
<keyword evidence="14" id="KW-1185">Reference proteome</keyword>
<keyword evidence="7" id="KW-0902">Two-component regulatory system</keyword>
<feature type="domain" description="PAC" evidence="12">
    <location>
        <begin position="384"/>
        <end position="436"/>
    </location>
</feature>
<dbReference type="InterPro" id="IPR001610">
    <property type="entry name" value="PAC"/>
</dbReference>
<organism evidence="13 14">
    <name type="scientific">Aerosakkonema funiforme FACHB-1375</name>
    <dbReference type="NCBI Taxonomy" id="2949571"/>
    <lineage>
        <taxon>Bacteria</taxon>
        <taxon>Bacillati</taxon>
        <taxon>Cyanobacteriota</taxon>
        <taxon>Cyanophyceae</taxon>
        <taxon>Oscillatoriophycideae</taxon>
        <taxon>Aerosakkonematales</taxon>
        <taxon>Aerosakkonemataceae</taxon>
        <taxon>Aerosakkonema</taxon>
    </lineage>
</organism>
<evidence type="ECO:0000313" key="13">
    <source>
        <dbReference type="EMBL" id="MBD2180124.1"/>
    </source>
</evidence>
<evidence type="ECO:0000256" key="1">
    <source>
        <dbReference type="ARBA" id="ARBA00000085"/>
    </source>
</evidence>
<dbReference type="InterPro" id="IPR036097">
    <property type="entry name" value="HisK_dim/P_sf"/>
</dbReference>
<keyword evidence="4" id="KW-0597">Phosphoprotein</keyword>
<dbReference type="InterPro" id="IPR000014">
    <property type="entry name" value="PAS"/>
</dbReference>
<dbReference type="Gene3D" id="1.10.287.130">
    <property type="match status" value="1"/>
</dbReference>
<dbReference type="EMBL" id="JACJPW010000005">
    <property type="protein sequence ID" value="MBD2180124.1"/>
    <property type="molecule type" value="Genomic_DNA"/>
</dbReference>
<dbReference type="AlphaFoldDB" id="A0A926VA66"/>
<evidence type="ECO:0000259" key="9">
    <source>
        <dbReference type="PROSITE" id="PS50046"/>
    </source>
</evidence>
<evidence type="ECO:0000256" key="4">
    <source>
        <dbReference type="ARBA" id="ARBA00022553"/>
    </source>
</evidence>
<dbReference type="Gene3D" id="3.30.565.10">
    <property type="entry name" value="Histidine kinase-like ATPase, C-terminal domain"/>
    <property type="match status" value="1"/>
</dbReference>
<dbReference type="InterPro" id="IPR036890">
    <property type="entry name" value="HATPase_C_sf"/>
</dbReference>
<dbReference type="PROSITE" id="PS50112">
    <property type="entry name" value="PAS"/>
    <property type="match status" value="1"/>
</dbReference>
<dbReference type="Proteomes" id="UP000641646">
    <property type="component" value="Unassembled WGS sequence"/>
</dbReference>
<accession>A0A926VA66</accession>
<evidence type="ECO:0000259" key="10">
    <source>
        <dbReference type="PROSITE" id="PS50109"/>
    </source>
</evidence>
<dbReference type="InterPro" id="IPR004358">
    <property type="entry name" value="Sig_transdc_His_kin-like_C"/>
</dbReference>
<dbReference type="SUPFAM" id="SSF55785">
    <property type="entry name" value="PYP-like sensor domain (PAS domain)"/>
    <property type="match status" value="1"/>
</dbReference>
<evidence type="ECO:0000256" key="3">
    <source>
        <dbReference type="ARBA" id="ARBA00012438"/>
    </source>
</evidence>
<dbReference type="SMART" id="SM00086">
    <property type="entry name" value="PAC"/>
    <property type="match status" value="1"/>
</dbReference>
<gene>
    <name evidence="13" type="ORF">H6G03_03160</name>
</gene>
<feature type="domain" description="Phytochrome chromophore attachment site" evidence="9">
    <location>
        <begin position="456"/>
        <end position="601"/>
    </location>
</feature>
<evidence type="ECO:0000256" key="8">
    <source>
        <dbReference type="ARBA" id="ARBA00074306"/>
    </source>
</evidence>
<dbReference type="Pfam" id="PF00512">
    <property type="entry name" value="HisKA"/>
    <property type="match status" value="1"/>
</dbReference>
<dbReference type="FunFam" id="3.30.565.10:FF:000010">
    <property type="entry name" value="Sensor histidine kinase RcsC"/>
    <property type="match status" value="1"/>
</dbReference>
<dbReference type="NCBIfam" id="TIGR00229">
    <property type="entry name" value="sensory_box"/>
    <property type="match status" value="1"/>
</dbReference>
<evidence type="ECO:0000256" key="2">
    <source>
        <dbReference type="ARBA" id="ARBA00006402"/>
    </source>
</evidence>
<comment type="catalytic activity">
    <reaction evidence="1">
        <text>ATP + protein L-histidine = ADP + protein N-phospho-L-histidine.</text>
        <dbReference type="EC" id="2.7.13.3"/>
    </reaction>
</comment>
<comment type="caution">
    <text evidence="13">The sequence shown here is derived from an EMBL/GenBank/DDBJ whole genome shotgun (WGS) entry which is preliminary data.</text>
</comment>
<dbReference type="CDD" id="cd00082">
    <property type="entry name" value="HisKA"/>
    <property type="match status" value="1"/>
</dbReference>
<evidence type="ECO:0000259" key="12">
    <source>
        <dbReference type="PROSITE" id="PS50113"/>
    </source>
</evidence>
<keyword evidence="5" id="KW-0808">Transferase</keyword>
<comment type="similarity">
    <text evidence="2">In the N-terminal section; belongs to the phytochrome family.</text>
</comment>
<dbReference type="Gene3D" id="3.30.450.20">
    <property type="entry name" value="PAS domain"/>
    <property type="match status" value="1"/>
</dbReference>
<dbReference type="SMART" id="SM00388">
    <property type="entry name" value="HisKA"/>
    <property type="match status" value="1"/>
</dbReference>
<dbReference type="SUPFAM" id="SSF55874">
    <property type="entry name" value="ATPase domain of HSP90 chaperone/DNA topoisomerase II/histidine kinase"/>
    <property type="match status" value="1"/>
</dbReference>
<dbReference type="InterPro" id="IPR003594">
    <property type="entry name" value="HATPase_dom"/>
</dbReference>
<sequence>MKNQTPARIILELTASNWYFCLQVLQRALESVGWIRALLIAGENSDLCKKIELFWSEIIEASLGLEYSKSGVEELYPMPDNESGAYCYSSATEAEALAKEECKAAAIVTVGSLAELYQLRNSSARSWHSTVVNYPDSENNLQTNSAKAARTWGEKKGESIPPIQLVSLPGVEASVIVLSSDLNLWMQIEPVKTPENTHQNWQVSLIFDPHKIVELLAIPAIATVLPYYSELMAADLTNNNSIVKRLWLQLLSLLQPYRAIAPAQQNHSSHAAKQIEKHENWRENTLKLASNPQMSSTSVLSSSSLESASIPVLLEPLFWESPIGILCESLDGGILRANPAFEKLIGYTEAQLRRLDCRAISHPEDFAAEVRCIQQIVRGSLQRQTLQKRYICRDGTIVWTEVTISQIDSAEADDRYLLVFVKDVTSIQRAEQELQKRRQWEALLSEIAATIRSSFDFPKILEIAVRRLRSVLNTDRVLAYQLQPDQSGVCVAEAVEPAYPVIWRQTFSPETIPTSYLKAYSQGRLWHTADIYAEALSVCHQQMLEAMKVRSMMAVPIQRPDDELQEEGSRPLWGLIFVHHCRTPRQWTPDEQQLVQAVANQVAIAFEQSLRVQQLQAYTKELEERVKERTRSLERSLQFEQLIRNLTKVLHQVDLDENQMLEVAVEGLVKTLGVAGGYGCLFNRNNGVLEVRYEYLRKAEIYSFTSHTFGEKQEKNQQNSPITSGSLLGVCLSLEDLPESSRNGLLAGKSCFISNQLQKSIARGESETLAIVPIFDALGLIGAICLRAGRSEAAATTERQLEADEIQLVEQVASQCAIAIDRSRTWRCLQAQNQELATLNRVKGELIANTSHELRTPLTAILGFSSVLIQECFGTLNSKQKEYVERINTSGQHLLALINDILDLSRIEAGRLELEPQVVFIAEVVESAIDLIRERAQEQGLTLEVELDPDLEYCVADPRRLKQMLLNLLINAIKFTPAGKVGLKVYRSHLLSESGSTDKINFLVWDNGIGIDLEDQGKLFSPFSQIDSSLSRRYPGTGLGLAIVRKLAELHGGSITLESRKGQGARFTLSLPLLSASE</sequence>
<evidence type="ECO:0000256" key="5">
    <source>
        <dbReference type="ARBA" id="ARBA00022679"/>
    </source>
</evidence>
<dbReference type="EC" id="2.7.13.3" evidence="3"/>
<keyword evidence="6" id="KW-0418">Kinase</keyword>
<dbReference type="InterPro" id="IPR003018">
    <property type="entry name" value="GAF"/>
</dbReference>
<dbReference type="PROSITE" id="PS50046">
    <property type="entry name" value="PHYTOCHROME_2"/>
    <property type="match status" value="1"/>
</dbReference>